<evidence type="ECO:0000313" key="2">
    <source>
        <dbReference type="EMBL" id="TJZ58852.1"/>
    </source>
</evidence>
<evidence type="ECO:0000313" key="3">
    <source>
        <dbReference type="Proteomes" id="UP000308697"/>
    </source>
</evidence>
<dbReference type="EMBL" id="SUMB01000001">
    <property type="protein sequence ID" value="TJZ58852.1"/>
    <property type="molecule type" value="Genomic_DNA"/>
</dbReference>
<accession>A0A4U0NXF6</accession>
<evidence type="ECO:0008006" key="4">
    <source>
        <dbReference type="Google" id="ProtNLM"/>
    </source>
</evidence>
<comment type="caution">
    <text evidence="2">The sequence shown here is derived from an EMBL/GenBank/DDBJ whole genome shotgun (WGS) entry which is preliminary data.</text>
</comment>
<dbReference type="SUPFAM" id="SSF103032">
    <property type="entry name" value="Hypothetical protein YwqG"/>
    <property type="match status" value="1"/>
</dbReference>
<sequence>MRTPPRPIDVTAALPELAAHARQTTRLHPRPGAPSVADSSIGGPLLWPADEPWPACSAPPLVRRGEPLEPSLTARLKRAKAEREERRRSGLGSRLTAGERALLDDPALRGKSSVDLVNYTAQWYEPEDHREPNPLVAVAQLHARDIPTVAFPPGADLLQVLWCPTDHQNPPGQPRYCGPVVHLVWRRAADVMAAPDHSGTAPPRPHDAKDCYLPTPCVLHPEQVTEYQYADLLPEALRDRLDALDEEWESETEYAYQYDLSIAPGCKAGGWASWHLTDPAAVDCRCGAPMDVLLTLASSEWDGGSGSWRPVENTAVERGGAATPTGLTHGRWGSLRIFSCPVDPRHPPRLNIQ</sequence>
<proteinExistence type="predicted"/>
<reference evidence="2 3" key="1">
    <citation type="submission" date="2019-04" db="EMBL/GenBank/DDBJ databases">
        <title>Streptomyces piniterrae sp. nov., a heliquinomycin-producing actinomycete isolated from rhizosphere soil of Pinus yunnanensis.</title>
        <authorList>
            <person name="Zhuang X."/>
            <person name="Zhao J."/>
        </authorList>
    </citation>
    <scope>NUCLEOTIDE SEQUENCE [LARGE SCALE GENOMIC DNA]</scope>
    <source>
        <strain evidence="3">jys28</strain>
    </source>
</reference>
<protein>
    <recommendedName>
        <fullName evidence="4">DUF1963 domain-containing protein</fullName>
    </recommendedName>
</protein>
<feature type="region of interest" description="Disordered" evidence="1">
    <location>
        <begin position="16"/>
        <end position="43"/>
    </location>
</feature>
<organism evidence="2 3">
    <name type="scientific">Streptomyces piniterrae</name>
    <dbReference type="NCBI Taxonomy" id="2571125"/>
    <lineage>
        <taxon>Bacteria</taxon>
        <taxon>Bacillati</taxon>
        <taxon>Actinomycetota</taxon>
        <taxon>Actinomycetes</taxon>
        <taxon>Kitasatosporales</taxon>
        <taxon>Streptomycetaceae</taxon>
        <taxon>Streptomyces</taxon>
    </lineage>
</organism>
<gene>
    <name evidence="2" type="ORF">FCH28_01445</name>
</gene>
<dbReference type="InterPro" id="IPR035948">
    <property type="entry name" value="YwqG-like_sf"/>
</dbReference>
<name>A0A4U0NXF6_9ACTN</name>
<dbReference type="RefSeq" id="WP_136737804.1">
    <property type="nucleotide sequence ID" value="NZ_SUMB01000001.1"/>
</dbReference>
<dbReference type="Gene3D" id="2.30.320.10">
    <property type="entry name" value="YwqG-like"/>
    <property type="match status" value="1"/>
</dbReference>
<dbReference type="Proteomes" id="UP000308697">
    <property type="component" value="Unassembled WGS sequence"/>
</dbReference>
<keyword evidence="3" id="KW-1185">Reference proteome</keyword>
<dbReference type="AlphaFoldDB" id="A0A4U0NXF6"/>
<evidence type="ECO:0000256" key="1">
    <source>
        <dbReference type="SAM" id="MobiDB-lite"/>
    </source>
</evidence>
<dbReference type="OrthoDB" id="4332009at2"/>